<name>A0A6B0UA71_IXORI</name>
<sequence>MGEKWCLVSWWMRFSSEQWSFATPVQQTKSVQSKRTFGCVCQASGSQTAHVDGRFSLPLGLQTCPLSRHAASTPFTVSVRQRDFQF</sequence>
<proteinExistence type="predicted"/>
<organism evidence="1">
    <name type="scientific">Ixodes ricinus</name>
    <name type="common">Common tick</name>
    <name type="synonym">Acarus ricinus</name>
    <dbReference type="NCBI Taxonomy" id="34613"/>
    <lineage>
        <taxon>Eukaryota</taxon>
        <taxon>Metazoa</taxon>
        <taxon>Ecdysozoa</taxon>
        <taxon>Arthropoda</taxon>
        <taxon>Chelicerata</taxon>
        <taxon>Arachnida</taxon>
        <taxon>Acari</taxon>
        <taxon>Parasitiformes</taxon>
        <taxon>Ixodida</taxon>
        <taxon>Ixodoidea</taxon>
        <taxon>Ixodidae</taxon>
        <taxon>Ixodinae</taxon>
        <taxon>Ixodes</taxon>
    </lineage>
</organism>
<evidence type="ECO:0000313" key="1">
    <source>
        <dbReference type="EMBL" id="MXU85525.1"/>
    </source>
</evidence>
<reference evidence="1" key="1">
    <citation type="submission" date="2019-12" db="EMBL/GenBank/DDBJ databases">
        <title>An insight into the sialome of adult female Ixodes ricinus ticks feeding for 6 days.</title>
        <authorList>
            <person name="Perner J."/>
            <person name="Ribeiro J.M.C."/>
        </authorList>
    </citation>
    <scope>NUCLEOTIDE SEQUENCE</scope>
    <source>
        <strain evidence="1">Semi-engorged</strain>
        <tissue evidence="1">Salivary glands</tissue>
    </source>
</reference>
<accession>A0A6B0UA71</accession>
<dbReference type="EMBL" id="GIFC01003442">
    <property type="protein sequence ID" value="MXU85525.1"/>
    <property type="molecule type" value="Transcribed_RNA"/>
</dbReference>
<protein>
    <submittedName>
        <fullName evidence="1">Putative secreted protein</fullName>
    </submittedName>
</protein>
<dbReference type="AlphaFoldDB" id="A0A6B0UA71"/>